<dbReference type="PANTHER" id="PTHR38011">
    <property type="entry name" value="DIHYDROFOLATE REDUCTASE FAMILY PROTEIN (AFU_ORTHOLOGUE AFUA_8G06820)"/>
    <property type="match status" value="1"/>
</dbReference>
<dbReference type="EMBL" id="JANCLU010000002">
    <property type="protein sequence ID" value="MCP8937602.1"/>
    <property type="molecule type" value="Genomic_DNA"/>
</dbReference>
<feature type="domain" description="Bacterial bifunctional deaminase-reductase C-terminal" evidence="1">
    <location>
        <begin position="4"/>
        <end position="182"/>
    </location>
</feature>
<name>A0ABT1L7Z4_9HYPH</name>
<sequence length="196" mass="21463">MGSLVLSVFVSLDGYMEMPNGQFRPPAWSDDLATHWSGYALGRARHLVYGRVNFLFNKAFWMPAATDKSSPAAGVPHAATMNSLPKTVFSRTLSGDPGWNARLAGPDLPAEIARLKREVDGDIFAFGGASLANALMRADVVDEYFVMVLPELWGEGRRLFEPGRPEMKLKLLDTRSFDTGAVALRYARDRAEGAAP</sequence>
<evidence type="ECO:0000313" key="3">
    <source>
        <dbReference type="Proteomes" id="UP001205890"/>
    </source>
</evidence>
<evidence type="ECO:0000259" key="1">
    <source>
        <dbReference type="Pfam" id="PF01872"/>
    </source>
</evidence>
<protein>
    <submittedName>
        <fullName evidence="2">Dihydrofolate reductase family protein</fullName>
    </submittedName>
</protein>
<dbReference type="Proteomes" id="UP001205890">
    <property type="component" value="Unassembled WGS sequence"/>
</dbReference>
<dbReference type="PANTHER" id="PTHR38011:SF11">
    <property type="entry name" value="2,5-DIAMINO-6-RIBOSYLAMINO-4(3H)-PYRIMIDINONE 5'-PHOSPHATE REDUCTASE"/>
    <property type="match status" value="1"/>
</dbReference>
<dbReference type="RefSeq" id="WP_254738750.1">
    <property type="nucleotide sequence ID" value="NZ_JANCLU010000002.1"/>
</dbReference>
<dbReference type="Gene3D" id="3.40.430.10">
    <property type="entry name" value="Dihydrofolate Reductase, subunit A"/>
    <property type="match status" value="1"/>
</dbReference>
<evidence type="ECO:0000313" key="2">
    <source>
        <dbReference type="EMBL" id="MCP8937602.1"/>
    </source>
</evidence>
<dbReference type="InterPro" id="IPR024072">
    <property type="entry name" value="DHFR-like_dom_sf"/>
</dbReference>
<dbReference type="SUPFAM" id="SSF53597">
    <property type="entry name" value="Dihydrofolate reductase-like"/>
    <property type="match status" value="1"/>
</dbReference>
<keyword evidence="3" id="KW-1185">Reference proteome</keyword>
<dbReference type="Pfam" id="PF01872">
    <property type="entry name" value="RibD_C"/>
    <property type="match status" value="1"/>
</dbReference>
<accession>A0ABT1L7Z4</accession>
<dbReference type="InterPro" id="IPR002734">
    <property type="entry name" value="RibDG_C"/>
</dbReference>
<gene>
    <name evidence="2" type="ORF">NK718_03670</name>
</gene>
<comment type="caution">
    <text evidence="2">The sequence shown here is derived from an EMBL/GenBank/DDBJ whole genome shotgun (WGS) entry which is preliminary data.</text>
</comment>
<proteinExistence type="predicted"/>
<dbReference type="InterPro" id="IPR050765">
    <property type="entry name" value="Riboflavin_Biosynth_HTPR"/>
</dbReference>
<organism evidence="2 3">
    <name type="scientific">Alsobacter ponti</name>
    <dbReference type="NCBI Taxonomy" id="2962936"/>
    <lineage>
        <taxon>Bacteria</taxon>
        <taxon>Pseudomonadati</taxon>
        <taxon>Pseudomonadota</taxon>
        <taxon>Alphaproteobacteria</taxon>
        <taxon>Hyphomicrobiales</taxon>
        <taxon>Alsobacteraceae</taxon>
        <taxon>Alsobacter</taxon>
    </lineage>
</organism>
<reference evidence="2 3" key="1">
    <citation type="submission" date="2022-07" db="EMBL/GenBank/DDBJ databases">
        <authorList>
            <person name="Li W.-J."/>
            <person name="Deng Q.-Q."/>
        </authorList>
    </citation>
    <scope>NUCLEOTIDE SEQUENCE [LARGE SCALE GENOMIC DNA]</scope>
    <source>
        <strain evidence="2 3">SYSU M60028</strain>
    </source>
</reference>